<feature type="compositionally biased region" description="Basic and acidic residues" evidence="13">
    <location>
        <begin position="30"/>
        <end position="57"/>
    </location>
</feature>
<evidence type="ECO:0000256" key="2">
    <source>
        <dbReference type="ARBA" id="ARBA00008317"/>
    </source>
</evidence>
<gene>
    <name evidence="14" type="ORF">fugu_015491</name>
</gene>
<comment type="caution">
    <text evidence="14">The sequence shown here is derived from an EMBL/GenBank/DDBJ whole genome shotgun (WGS) entry which is preliminary data.</text>
</comment>
<dbReference type="Proteomes" id="UP000516260">
    <property type="component" value="Chromosome 16"/>
</dbReference>
<dbReference type="EMBL" id="SWLE01000008">
    <property type="protein sequence ID" value="TNM97335.1"/>
    <property type="molecule type" value="Genomic_DNA"/>
</dbReference>
<reference evidence="14 15" key="1">
    <citation type="submission" date="2019-04" db="EMBL/GenBank/DDBJ databases">
        <title>The sequence and de novo assembly of Takifugu bimaculatus genome using PacBio and Hi-C technologies.</title>
        <authorList>
            <person name="Xu P."/>
            <person name="Liu B."/>
            <person name="Zhou Z."/>
        </authorList>
    </citation>
    <scope>NUCLEOTIDE SEQUENCE [LARGE SCALE GENOMIC DNA]</scope>
    <source>
        <strain evidence="14">TB-2018</strain>
        <tissue evidence="14">Muscle</tissue>
    </source>
</reference>
<dbReference type="InterPro" id="IPR039993">
    <property type="entry name" value="NDUFB10"/>
</dbReference>
<evidence type="ECO:0000256" key="9">
    <source>
        <dbReference type="ARBA" id="ARBA00023136"/>
    </source>
</evidence>
<dbReference type="PANTHER" id="PTHR13094">
    <property type="entry name" value="NADH-UBIQUINONE OXIDOREDUCTASE PDSW SUBUNIT"/>
    <property type="match status" value="1"/>
</dbReference>
<evidence type="ECO:0000256" key="5">
    <source>
        <dbReference type="ARBA" id="ARBA00022660"/>
    </source>
</evidence>
<protein>
    <recommendedName>
        <fullName evidence="3">NADH dehydrogenase [ubiquinone] 1 beta subcomplex subunit 10</fullName>
    </recommendedName>
    <alternativeName>
        <fullName evidence="11">Complex I-PDSW</fullName>
    </alternativeName>
    <alternativeName>
        <fullName evidence="12">NADH-ubiquinone oxidoreductase PDSW subunit</fullName>
    </alternativeName>
</protein>
<keyword evidence="8" id="KW-0496">Mitochondrion</keyword>
<keyword evidence="5" id="KW-0679">Respiratory chain</keyword>
<comment type="subcellular location">
    <subcellularLocation>
        <location evidence="1">Mitochondrion inner membrane</location>
        <topology evidence="1">Peripheral membrane protein</topology>
        <orientation evidence="1">Matrix side</orientation>
    </subcellularLocation>
</comment>
<keyword evidence="6" id="KW-0999">Mitochondrion inner membrane</keyword>
<evidence type="ECO:0000256" key="1">
    <source>
        <dbReference type="ARBA" id="ARBA00004443"/>
    </source>
</evidence>
<evidence type="ECO:0000313" key="14">
    <source>
        <dbReference type="EMBL" id="TNM97335.1"/>
    </source>
</evidence>
<comment type="similarity">
    <text evidence="2">Belongs to the complex I NDUFB10 subunit family.</text>
</comment>
<dbReference type="Pfam" id="PF10249">
    <property type="entry name" value="NDUFB10"/>
    <property type="match status" value="1"/>
</dbReference>
<dbReference type="AlphaFoldDB" id="A0A4Z2BYU0"/>
<evidence type="ECO:0000256" key="3">
    <source>
        <dbReference type="ARBA" id="ARBA00014109"/>
    </source>
</evidence>
<dbReference type="GO" id="GO:0045271">
    <property type="term" value="C:respiratory chain complex I"/>
    <property type="evidence" value="ECO:0007669"/>
    <property type="project" value="UniProtKB-ARBA"/>
</dbReference>
<dbReference type="PANTHER" id="PTHR13094:SF1">
    <property type="entry name" value="NADH DEHYDROGENASE [UBIQUINONE] 1 BETA SUBCOMPLEX SUBUNIT 10"/>
    <property type="match status" value="1"/>
</dbReference>
<evidence type="ECO:0000256" key="4">
    <source>
        <dbReference type="ARBA" id="ARBA00022448"/>
    </source>
</evidence>
<dbReference type="GO" id="GO:0005743">
    <property type="term" value="C:mitochondrial inner membrane"/>
    <property type="evidence" value="ECO:0007669"/>
    <property type="project" value="UniProtKB-SubCell"/>
</dbReference>
<evidence type="ECO:0000256" key="13">
    <source>
        <dbReference type="SAM" id="MobiDB-lite"/>
    </source>
</evidence>
<sequence length="228" mass="26884">MRSTDHGCTLLRSRDVNREAVAISAKIKRRREEGRRKAQKFGEVEKPSGQERHDQEWLKCQDHEKDAYPEPPRQTPAPDKQTALPNPALILSKLFYYSVDLPVTTFREAVDSIRGRNKFVYYHQKFRRVPYLTECQEGDYVCYYEAEMQWRRDYKVDQEIVKVVQERMRACQQREGSSYLQNCAEEMKQFNDVTKNYQSRYGDLGAYASARKCLMKQKERMAAQAETA</sequence>
<accession>A0A4Z2BYU0</accession>
<evidence type="ECO:0000256" key="11">
    <source>
        <dbReference type="ARBA" id="ARBA00030372"/>
    </source>
</evidence>
<name>A0A4Z2BYU0_9TELE</name>
<dbReference type="InterPro" id="IPR019377">
    <property type="entry name" value="NADH_UbQ_OxRdtase_su10"/>
</dbReference>
<keyword evidence="9" id="KW-0472">Membrane</keyword>
<evidence type="ECO:0000313" key="15">
    <source>
        <dbReference type="Proteomes" id="UP000516260"/>
    </source>
</evidence>
<keyword evidence="15" id="KW-1185">Reference proteome</keyword>
<evidence type="ECO:0000256" key="7">
    <source>
        <dbReference type="ARBA" id="ARBA00022982"/>
    </source>
</evidence>
<keyword evidence="4" id="KW-0813">Transport</keyword>
<feature type="region of interest" description="Disordered" evidence="13">
    <location>
        <begin position="25"/>
        <end position="57"/>
    </location>
</feature>
<evidence type="ECO:0000256" key="8">
    <source>
        <dbReference type="ARBA" id="ARBA00023128"/>
    </source>
</evidence>
<organism evidence="14 15">
    <name type="scientific">Takifugu bimaculatus</name>
    <dbReference type="NCBI Taxonomy" id="433685"/>
    <lineage>
        <taxon>Eukaryota</taxon>
        <taxon>Metazoa</taxon>
        <taxon>Chordata</taxon>
        <taxon>Craniata</taxon>
        <taxon>Vertebrata</taxon>
        <taxon>Euteleostomi</taxon>
        <taxon>Actinopterygii</taxon>
        <taxon>Neopterygii</taxon>
        <taxon>Teleostei</taxon>
        <taxon>Neoteleostei</taxon>
        <taxon>Acanthomorphata</taxon>
        <taxon>Eupercaria</taxon>
        <taxon>Tetraodontiformes</taxon>
        <taxon>Tetradontoidea</taxon>
        <taxon>Tetraodontidae</taxon>
        <taxon>Takifugu</taxon>
    </lineage>
</organism>
<comment type="function">
    <text evidence="10">Accessory subunit that is involved in the functional assembly of the mitochondrial respiratory chain complex I. Complex I has an NADH dehydrogenase activity with ubiquinone as an immediate electron acceptor and mediates the transfer of electrons from NADH to the respiratory chain.</text>
</comment>
<keyword evidence="7" id="KW-0249">Electron transport</keyword>
<proteinExistence type="inferred from homology"/>
<evidence type="ECO:0000256" key="12">
    <source>
        <dbReference type="ARBA" id="ARBA00032549"/>
    </source>
</evidence>
<evidence type="ECO:0000256" key="6">
    <source>
        <dbReference type="ARBA" id="ARBA00022792"/>
    </source>
</evidence>
<evidence type="ECO:0000256" key="10">
    <source>
        <dbReference type="ARBA" id="ARBA00024857"/>
    </source>
</evidence>